<organism evidence="6 7">
    <name type="scientific">Bifidobacterium mongoliense DSM 21395</name>
    <dbReference type="NCBI Taxonomy" id="1437603"/>
    <lineage>
        <taxon>Bacteria</taxon>
        <taxon>Bacillati</taxon>
        <taxon>Actinomycetota</taxon>
        <taxon>Actinomycetes</taxon>
        <taxon>Bifidobacteriales</taxon>
        <taxon>Bifidobacteriaceae</taxon>
        <taxon>Bifidobacterium</taxon>
    </lineage>
</organism>
<dbReference type="GO" id="GO:0003700">
    <property type="term" value="F:DNA-binding transcription factor activity"/>
    <property type="evidence" value="ECO:0007669"/>
    <property type="project" value="InterPro"/>
</dbReference>
<evidence type="ECO:0000256" key="4">
    <source>
        <dbReference type="SAM" id="MobiDB-lite"/>
    </source>
</evidence>
<dbReference type="Proteomes" id="UP000029082">
    <property type="component" value="Unassembled WGS sequence"/>
</dbReference>
<protein>
    <submittedName>
        <fullName evidence="6">Transcriptional regulator</fullName>
    </submittedName>
</protein>
<accession>A0A087C759</accession>
<keyword evidence="1" id="KW-0805">Transcription regulation</keyword>
<sequence length="188" mass="20875">MNQTCAVTMRDHDPGGGHDDAASLLSLEMQGVSRSIRRYLTSTMPESTKVTGGNVHIIMFLAKSEGSDVFQHDIERRFSITRSTASRVLSLMERKGLIVRTSVAADARLKRITLTDAANAIVAELCENAQRMERQLMAGFSEREERQLAEYLKRLRNNVDMAQRSFDAASGSDSATTAYQANTNKEDQ</sequence>
<dbReference type="Gene3D" id="1.10.10.10">
    <property type="entry name" value="Winged helix-like DNA-binding domain superfamily/Winged helix DNA-binding domain"/>
    <property type="match status" value="1"/>
</dbReference>
<dbReference type="SUPFAM" id="SSF46785">
    <property type="entry name" value="Winged helix' DNA-binding domain"/>
    <property type="match status" value="1"/>
</dbReference>
<proteinExistence type="predicted"/>
<dbReference type="Pfam" id="PF12802">
    <property type="entry name" value="MarR_2"/>
    <property type="match status" value="1"/>
</dbReference>
<comment type="caution">
    <text evidence="6">The sequence shown here is derived from an EMBL/GenBank/DDBJ whole genome shotgun (WGS) entry which is preliminary data.</text>
</comment>
<dbReference type="InterPro" id="IPR036390">
    <property type="entry name" value="WH_DNA-bd_sf"/>
</dbReference>
<dbReference type="STRING" id="1437603.GCA_000771525_01417"/>
<keyword evidence="7" id="KW-1185">Reference proteome</keyword>
<dbReference type="PANTHER" id="PTHR42756:SF1">
    <property type="entry name" value="TRANSCRIPTIONAL REPRESSOR OF EMRAB OPERON"/>
    <property type="match status" value="1"/>
</dbReference>
<feature type="region of interest" description="Disordered" evidence="4">
    <location>
        <begin position="166"/>
        <end position="188"/>
    </location>
</feature>
<feature type="compositionally biased region" description="Polar residues" evidence="4">
    <location>
        <begin position="179"/>
        <end position="188"/>
    </location>
</feature>
<dbReference type="GO" id="GO:0003677">
    <property type="term" value="F:DNA binding"/>
    <property type="evidence" value="ECO:0007669"/>
    <property type="project" value="UniProtKB-KW"/>
</dbReference>
<dbReference type="eggNOG" id="COG1846">
    <property type="taxonomic scope" value="Bacteria"/>
</dbReference>
<dbReference type="InterPro" id="IPR036388">
    <property type="entry name" value="WH-like_DNA-bd_sf"/>
</dbReference>
<dbReference type="EMBL" id="JGZE01000002">
    <property type="protein sequence ID" value="KFI79109.1"/>
    <property type="molecule type" value="Genomic_DNA"/>
</dbReference>
<keyword evidence="2" id="KW-0238">DNA-binding</keyword>
<dbReference type="GeneID" id="93094478"/>
<gene>
    <name evidence="6" type="ORF">BMON_0305</name>
</gene>
<dbReference type="AlphaFoldDB" id="A0A087C759"/>
<dbReference type="PANTHER" id="PTHR42756">
    <property type="entry name" value="TRANSCRIPTIONAL REGULATOR, MARR"/>
    <property type="match status" value="1"/>
</dbReference>
<evidence type="ECO:0000313" key="7">
    <source>
        <dbReference type="Proteomes" id="UP000029082"/>
    </source>
</evidence>
<evidence type="ECO:0000256" key="2">
    <source>
        <dbReference type="ARBA" id="ARBA00023125"/>
    </source>
</evidence>
<evidence type="ECO:0000259" key="5">
    <source>
        <dbReference type="PROSITE" id="PS50995"/>
    </source>
</evidence>
<dbReference type="SMART" id="SM00347">
    <property type="entry name" value="HTH_MARR"/>
    <property type="match status" value="1"/>
</dbReference>
<evidence type="ECO:0000313" key="6">
    <source>
        <dbReference type="EMBL" id="KFI79109.1"/>
    </source>
</evidence>
<feature type="compositionally biased region" description="Low complexity" evidence="4">
    <location>
        <begin position="166"/>
        <end position="178"/>
    </location>
</feature>
<dbReference type="PROSITE" id="PS50995">
    <property type="entry name" value="HTH_MARR_2"/>
    <property type="match status" value="1"/>
</dbReference>
<name>A0A087C759_9BIFI</name>
<dbReference type="PRINTS" id="PR00598">
    <property type="entry name" value="HTHMARR"/>
</dbReference>
<reference evidence="6 7" key="1">
    <citation type="submission" date="2014-03" db="EMBL/GenBank/DDBJ databases">
        <title>Genomics of Bifidobacteria.</title>
        <authorList>
            <person name="Ventura M."/>
            <person name="Milani C."/>
            <person name="Lugli G.A."/>
        </authorList>
    </citation>
    <scope>NUCLEOTIDE SEQUENCE [LARGE SCALE GENOMIC DNA]</scope>
    <source>
        <strain evidence="6 7">DSM 21395</strain>
    </source>
</reference>
<keyword evidence="3" id="KW-0804">Transcription</keyword>
<dbReference type="RefSeq" id="WP_237745280.1">
    <property type="nucleotide sequence ID" value="NZ_JDUO01000004.1"/>
</dbReference>
<evidence type="ECO:0000256" key="1">
    <source>
        <dbReference type="ARBA" id="ARBA00023015"/>
    </source>
</evidence>
<evidence type="ECO:0000256" key="3">
    <source>
        <dbReference type="ARBA" id="ARBA00023163"/>
    </source>
</evidence>
<dbReference type="InterPro" id="IPR000835">
    <property type="entry name" value="HTH_MarR-typ"/>
</dbReference>
<feature type="domain" description="HTH marR-type" evidence="5">
    <location>
        <begin position="22"/>
        <end position="157"/>
    </location>
</feature>